<evidence type="ECO:0000313" key="4">
    <source>
        <dbReference type="Proteomes" id="UP000324575"/>
    </source>
</evidence>
<proteinExistence type="predicted"/>
<evidence type="ECO:0000259" key="2">
    <source>
        <dbReference type="Pfam" id="PF07705"/>
    </source>
</evidence>
<feature type="signal peptide" evidence="1">
    <location>
        <begin position="1"/>
        <end position="24"/>
    </location>
</feature>
<dbReference type="PANTHER" id="PTHR32158">
    <property type="entry name" value="RING-TYPE DOMAIN-CONTAINING PROTEIN"/>
    <property type="match status" value="1"/>
</dbReference>
<feature type="domain" description="CARDB" evidence="2">
    <location>
        <begin position="828"/>
        <end position="938"/>
    </location>
</feature>
<dbReference type="InterPro" id="IPR006626">
    <property type="entry name" value="PbH1"/>
</dbReference>
<dbReference type="InterPro" id="IPR012334">
    <property type="entry name" value="Pectin_lyas_fold"/>
</dbReference>
<dbReference type="Gene3D" id="2.160.20.10">
    <property type="entry name" value="Single-stranded right-handed beta-helix, Pectin lyase-like"/>
    <property type="match status" value="1"/>
</dbReference>
<dbReference type="Gene3D" id="2.60.40.10">
    <property type="entry name" value="Immunoglobulins"/>
    <property type="match status" value="1"/>
</dbReference>
<organism evidence="3 4">
    <name type="scientific">Candidatus Ordinivivax streblomastigis</name>
    <dbReference type="NCBI Taxonomy" id="2540710"/>
    <lineage>
        <taxon>Bacteria</taxon>
        <taxon>Pseudomonadati</taxon>
        <taxon>Bacteroidota</taxon>
        <taxon>Bacteroidia</taxon>
        <taxon>Bacteroidales</taxon>
        <taxon>Candidatus Ordinivivax</taxon>
    </lineage>
</organism>
<sequence length="1028" mass="107107">MKRAYLCKLMGILALMLIATTAKATDILVDGTDKAALEAAITASQPGDVIIISESISLDSKLTINKAGLYFKGVGDDIAIQPASGYTERLVELVPGNGNRLTFENLTFTGANNLGNAAGGEKDGGFGRIANGTIEFIGCKLTNNYTAEHGAAFDIYGGSTTFTTCEISGNRAGKNGGSLRVRGNGTQLILQDGTVVTGNQSGERGAAIYAQDESVTTVTNCEILANTSPTSDGGAFASVNSAQVTVSNSKVNGNSTIGDTKNGGAFWMAGTSIVTIDNSEIKNNSVLGRGGAFYAEGGKQLTVTNSKITGNKSTKTNGGATGGAFDFPSSIVVNISNNSEISGNETPDRGGAFSVRGTAKVSISDSKIFGNSSTGNGGAFFLEATPVLKIDNCEIANNETLSQGGAFSVDGNNTIGDTLYIRNSTITGNKTIGTSNKQGGAFYLKGISSTYVYNSEISNNKTPDRGGAFSTEGTAKLNVYDSKILNNTAYSKGGAFEVEGTSTVNIYGSLIKGNSIRTAVKDEDGNFILNADSKIQIYGQDGTTLLVADNTGAGNGAVFATTGTPTLYVEGTSIIENESYGEHGGIMQSDDKPTAVSFINTTIANNKKWRSGDSMFFLNGPGGTFNFINTTVAGNRSGSATFGPDAGASTAIAIREPGTKVNIINSILAGNSTKEGKAGDLKIRDKVRDDAKGVADVLTIQNSIVGYIIGLDPADANEAKRPSAIPGIASSNYNAYIQNNSADYAWQTTDVSGINWEEGLQYTAFGAGYYPVAEDALAVGLGDPALLAAALNLDVDAPLTDQLGTIREGETITSGAIEYVTPILSVPADFTIENLRWTPVNPAPGDGVTFFATIKNNSIDASPADSKLEVEFQVNGATVRIADEYAKSIPADEEVEISSTAHGTGALWVVGKNPTYTVRALVNAQQTIEETDYENNASEEALLTVNGKADVKITHVSWDLAEGVLKGNLKAGNAIVFSAVIDNQSGVVNTPTDSLTDVIFFVNDEPVSWNNDHTQAILVDDAPFVYRG</sequence>
<dbReference type="InterPro" id="IPR011050">
    <property type="entry name" value="Pectin_lyase_fold/virulence"/>
</dbReference>
<accession>A0A5M8P1J1</accession>
<dbReference type="InterPro" id="IPR011635">
    <property type="entry name" value="CARDB"/>
</dbReference>
<dbReference type="SMART" id="SM00710">
    <property type="entry name" value="PbH1"/>
    <property type="match status" value="11"/>
</dbReference>
<name>A0A5M8P1J1_9BACT</name>
<gene>
    <name evidence="3" type="ORF">EZS26_001412</name>
</gene>
<dbReference type="EMBL" id="SNRX01000008">
    <property type="protein sequence ID" value="KAA6302299.1"/>
    <property type="molecule type" value="Genomic_DNA"/>
</dbReference>
<reference evidence="3 4" key="1">
    <citation type="submission" date="2019-03" db="EMBL/GenBank/DDBJ databases">
        <title>Single cell metagenomics reveals metabolic interactions within the superorganism composed of flagellate Streblomastix strix and complex community of Bacteroidetes bacteria on its surface.</title>
        <authorList>
            <person name="Treitli S.C."/>
            <person name="Kolisko M."/>
            <person name="Husnik F."/>
            <person name="Keeling P."/>
            <person name="Hampl V."/>
        </authorList>
    </citation>
    <scope>NUCLEOTIDE SEQUENCE [LARGE SCALE GENOMIC DNA]</scope>
    <source>
        <strain evidence="3">St1</strain>
    </source>
</reference>
<keyword evidence="1" id="KW-0732">Signal</keyword>
<feature type="chain" id="PRO_5024319812" description="CARDB domain-containing protein" evidence="1">
    <location>
        <begin position="25"/>
        <end position="1028"/>
    </location>
</feature>
<dbReference type="Proteomes" id="UP000324575">
    <property type="component" value="Unassembled WGS sequence"/>
</dbReference>
<dbReference type="Pfam" id="PF07705">
    <property type="entry name" value="CARDB"/>
    <property type="match status" value="1"/>
</dbReference>
<dbReference type="PANTHER" id="PTHR32158:SF21">
    <property type="match status" value="1"/>
</dbReference>
<comment type="caution">
    <text evidence="3">The sequence shown here is derived from an EMBL/GenBank/DDBJ whole genome shotgun (WGS) entry which is preliminary data.</text>
</comment>
<dbReference type="SUPFAM" id="SSF51126">
    <property type="entry name" value="Pectin lyase-like"/>
    <property type="match status" value="2"/>
</dbReference>
<protein>
    <recommendedName>
        <fullName evidence="2">CARDB domain-containing protein</fullName>
    </recommendedName>
</protein>
<dbReference type="AlphaFoldDB" id="A0A5M8P1J1"/>
<evidence type="ECO:0000256" key="1">
    <source>
        <dbReference type="SAM" id="SignalP"/>
    </source>
</evidence>
<dbReference type="InterPro" id="IPR013783">
    <property type="entry name" value="Ig-like_fold"/>
</dbReference>
<evidence type="ECO:0000313" key="3">
    <source>
        <dbReference type="EMBL" id="KAA6302299.1"/>
    </source>
</evidence>